<feature type="domain" description="HTH deoR-type" evidence="3">
    <location>
        <begin position="3"/>
        <end position="58"/>
    </location>
</feature>
<dbReference type="SMART" id="SM00420">
    <property type="entry name" value="HTH_DEOR"/>
    <property type="match status" value="1"/>
</dbReference>
<dbReference type="SUPFAM" id="SSF100950">
    <property type="entry name" value="NagB/RpiA/CoA transferase-like"/>
    <property type="match status" value="1"/>
</dbReference>
<dbReference type="SUPFAM" id="SSF46785">
    <property type="entry name" value="Winged helix' DNA-binding domain"/>
    <property type="match status" value="1"/>
</dbReference>
<dbReference type="SMART" id="SM01134">
    <property type="entry name" value="DeoRC"/>
    <property type="match status" value="1"/>
</dbReference>
<evidence type="ECO:0000256" key="1">
    <source>
        <dbReference type="ARBA" id="ARBA00023015"/>
    </source>
</evidence>
<accession>A0A1B9JKA7</accession>
<proteinExistence type="predicted"/>
<dbReference type="InterPro" id="IPR036388">
    <property type="entry name" value="WH-like_DNA-bd_sf"/>
</dbReference>
<gene>
    <name evidence="4" type="ORF">FPQ15_07870</name>
</gene>
<dbReference type="Pfam" id="PF00455">
    <property type="entry name" value="DeoRC"/>
    <property type="match status" value="1"/>
</dbReference>
<sequence length="257" mass="28456">MNASERRQQIIEFLNMKGTVLVSDLSEQYEVSEVTIRTDLRLLEKQGELTRFHGGATKIINNNDIKSFKELQLEERYQRFIEDKKRIAIEAVKHVKQGDTVILDSGSTTMLIAEELVKLKNITVITNSLTSAFILSDNSDIMLFMCGGTLRHKTRSFHGKIAEQSLDGISADILFVGADGIDAKRGITTFNEGYTISSVMANTAKKVIAVLDSSKFGRNGINVVLPLNKLNTIITDINVDGKCKQEFGKQGVSLIAV</sequence>
<dbReference type="Gene3D" id="1.10.10.10">
    <property type="entry name" value="Winged helix-like DNA-binding domain superfamily/Winged helix DNA-binding domain"/>
    <property type="match status" value="1"/>
</dbReference>
<dbReference type="Gene3D" id="3.40.50.1360">
    <property type="match status" value="1"/>
</dbReference>
<dbReference type="PROSITE" id="PS51000">
    <property type="entry name" value="HTH_DEOR_2"/>
    <property type="match status" value="1"/>
</dbReference>
<dbReference type="PANTHER" id="PTHR30363:SF44">
    <property type="entry name" value="AGA OPERON TRANSCRIPTIONAL REPRESSOR-RELATED"/>
    <property type="match status" value="1"/>
</dbReference>
<keyword evidence="1" id="KW-0805">Transcription regulation</keyword>
<evidence type="ECO:0000256" key="2">
    <source>
        <dbReference type="ARBA" id="ARBA00023163"/>
    </source>
</evidence>
<dbReference type="OrthoDB" id="5685843at2"/>
<dbReference type="PANTHER" id="PTHR30363">
    <property type="entry name" value="HTH-TYPE TRANSCRIPTIONAL REGULATOR SRLR-RELATED"/>
    <property type="match status" value="1"/>
</dbReference>
<dbReference type="Proteomes" id="UP000319483">
    <property type="component" value="Unassembled WGS sequence"/>
</dbReference>
<protein>
    <submittedName>
        <fullName evidence="4">DeoR/GlpR transcriptional regulator</fullName>
    </submittedName>
</protein>
<dbReference type="EMBL" id="VMHM01000009">
    <property type="protein sequence ID" value="TSJ98766.1"/>
    <property type="molecule type" value="Genomic_DNA"/>
</dbReference>
<dbReference type="Pfam" id="PF08220">
    <property type="entry name" value="HTH_DeoR"/>
    <property type="match status" value="1"/>
</dbReference>
<dbReference type="InterPro" id="IPR050313">
    <property type="entry name" value="Carb_Metab_HTH_regulators"/>
</dbReference>
<dbReference type="InterPro" id="IPR036390">
    <property type="entry name" value="WH_DNA-bd_sf"/>
</dbReference>
<evidence type="ECO:0000313" key="4">
    <source>
        <dbReference type="EMBL" id="TSJ98766.1"/>
    </source>
</evidence>
<comment type="caution">
    <text evidence="4">The sequence shown here is derived from an EMBL/GenBank/DDBJ whole genome shotgun (WGS) entry which is preliminary data.</text>
</comment>
<reference evidence="4 5" key="1">
    <citation type="submission" date="2019-07" db="EMBL/GenBank/DDBJ databases">
        <title>Gilliamella genomes.</title>
        <authorList>
            <person name="Zheng H."/>
        </authorList>
    </citation>
    <scope>NUCLEOTIDE SEQUENCE [LARGE SCALE GENOMIC DNA]</scope>
    <source>
        <strain evidence="4 5">W8127</strain>
    </source>
</reference>
<name>A0A1B9JKA7_9GAMM</name>
<dbReference type="InterPro" id="IPR001034">
    <property type="entry name" value="DeoR_HTH"/>
</dbReference>
<dbReference type="PRINTS" id="PR00037">
    <property type="entry name" value="HTHLACR"/>
</dbReference>
<dbReference type="InterPro" id="IPR014036">
    <property type="entry name" value="DeoR-like_C"/>
</dbReference>
<dbReference type="AlphaFoldDB" id="A0A1B9JKA7"/>
<organism evidence="4 5">
    <name type="scientific">Gilliamella apicola</name>
    <dbReference type="NCBI Taxonomy" id="1196095"/>
    <lineage>
        <taxon>Bacteria</taxon>
        <taxon>Pseudomonadati</taxon>
        <taxon>Pseudomonadota</taxon>
        <taxon>Gammaproteobacteria</taxon>
        <taxon>Orbales</taxon>
        <taxon>Orbaceae</taxon>
        <taxon>Gilliamella</taxon>
    </lineage>
</organism>
<evidence type="ECO:0000259" key="3">
    <source>
        <dbReference type="PROSITE" id="PS51000"/>
    </source>
</evidence>
<dbReference type="GO" id="GO:0003700">
    <property type="term" value="F:DNA-binding transcription factor activity"/>
    <property type="evidence" value="ECO:0007669"/>
    <property type="project" value="InterPro"/>
</dbReference>
<dbReference type="RefSeq" id="WP_065738271.1">
    <property type="nucleotide sequence ID" value="NZ_CAMLAP010000007.1"/>
</dbReference>
<dbReference type="InterPro" id="IPR037171">
    <property type="entry name" value="NagB/RpiA_transferase-like"/>
</dbReference>
<evidence type="ECO:0000313" key="5">
    <source>
        <dbReference type="Proteomes" id="UP000319483"/>
    </source>
</evidence>
<keyword evidence="2" id="KW-0804">Transcription</keyword>